<gene>
    <name evidence="1" type="ORF">NYO98_09905</name>
</gene>
<accession>A0ABT4CC99</accession>
<evidence type="ECO:0000313" key="2">
    <source>
        <dbReference type="Proteomes" id="UP001074726"/>
    </source>
</evidence>
<dbReference type="RefSeq" id="WP_268111494.1">
    <property type="nucleotide sequence ID" value="NZ_JAPPUX010000003.1"/>
</dbReference>
<reference evidence="1" key="1">
    <citation type="submission" date="2022-08" db="EMBL/GenBank/DDBJ databases">
        <title>Genome sequencing of Nocardioides sp. STR2.</title>
        <authorList>
            <person name="So Y."/>
        </authorList>
    </citation>
    <scope>NUCLEOTIDE SEQUENCE</scope>
    <source>
        <strain evidence="1">STR2</strain>
    </source>
</reference>
<name>A0ABT4CC99_9ACTN</name>
<proteinExistence type="predicted"/>
<comment type="caution">
    <text evidence="1">The sequence shown here is derived from an EMBL/GenBank/DDBJ whole genome shotgun (WGS) entry which is preliminary data.</text>
</comment>
<dbReference type="EMBL" id="JAPPUX010000003">
    <property type="protein sequence ID" value="MCY4726590.1"/>
    <property type="molecule type" value="Genomic_DNA"/>
</dbReference>
<keyword evidence="2" id="KW-1185">Reference proteome</keyword>
<sequence length="169" mass="16858">MSEQLTSQSRSNESGITRRTALRGAAWSVSAVTVVVATPNIAAASGGATGTGGASSANRQGNNLEITSSLTAGPVALSSIEAMVTVSFATVGPTIASTSLKGQSQWKATGKTDFTATFTLGSLAAGTNAAFEPILGLQNASSVAGSFSIKYTWSGNVDGDTVGGTFTKN</sequence>
<protein>
    <submittedName>
        <fullName evidence="1">Uncharacterized protein</fullName>
    </submittedName>
</protein>
<dbReference type="Proteomes" id="UP001074726">
    <property type="component" value="Unassembled WGS sequence"/>
</dbReference>
<evidence type="ECO:0000313" key="1">
    <source>
        <dbReference type="EMBL" id="MCY4726590.1"/>
    </source>
</evidence>
<dbReference type="InterPro" id="IPR006311">
    <property type="entry name" value="TAT_signal"/>
</dbReference>
<organism evidence="1 2">
    <name type="scientific">Nocardioides pini</name>
    <dbReference type="NCBI Taxonomy" id="2975053"/>
    <lineage>
        <taxon>Bacteria</taxon>
        <taxon>Bacillati</taxon>
        <taxon>Actinomycetota</taxon>
        <taxon>Actinomycetes</taxon>
        <taxon>Propionibacteriales</taxon>
        <taxon>Nocardioidaceae</taxon>
        <taxon>Nocardioides</taxon>
    </lineage>
</organism>
<dbReference type="PROSITE" id="PS51318">
    <property type="entry name" value="TAT"/>
    <property type="match status" value="1"/>
</dbReference>